<protein>
    <submittedName>
        <fullName evidence="1">Oligosaccharyl transferase stt3 subunit</fullName>
    </submittedName>
</protein>
<dbReference type="AlphaFoldDB" id="A0AAD5X7J5"/>
<organism evidence="1 2">
    <name type="scientific">Physocladia obscura</name>
    <dbReference type="NCBI Taxonomy" id="109957"/>
    <lineage>
        <taxon>Eukaryota</taxon>
        <taxon>Fungi</taxon>
        <taxon>Fungi incertae sedis</taxon>
        <taxon>Chytridiomycota</taxon>
        <taxon>Chytridiomycota incertae sedis</taxon>
        <taxon>Chytridiomycetes</taxon>
        <taxon>Chytridiales</taxon>
        <taxon>Chytriomycetaceae</taxon>
        <taxon>Physocladia</taxon>
    </lineage>
</organism>
<gene>
    <name evidence="1" type="primary">STT3_2</name>
    <name evidence="1" type="ORF">HK100_006378</name>
</gene>
<feature type="non-terminal residue" evidence="1">
    <location>
        <position position="51"/>
    </location>
</feature>
<dbReference type="EMBL" id="JADGJH010002961">
    <property type="protein sequence ID" value="KAJ3093872.1"/>
    <property type="molecule type" value="Genomic_DNA"/>
</dbReference>
<comment type="caution">
    <text evidence="1">The sequence shown here is derived from an EMBL/GenBank/DDBJ whole genome shotgun (WGS) entry which is preliminary data.</text>
</comment>
<evidence type="ECO:0000313" key="2">
    <source>
        <dbReference type="Proteomes" id="UP001211907"/>
    </source>
</evidence>
<sequence length="51" mass="6047">MKNNIMYKTSYYRFHELYGPNGHPYDCVRNQPIPKKPISLHIMDEAFTSEA</sequence>
<keyword evidence="2" id="KW-1185">Reference proteome</keyword>
<dbReference type="Proteomes" id="UP001211907">
    <property type="component" value="Unassembled WGS sequence"/>
</dbReference>
<name>A0AAD5X7J5_9FUNG</name>
<dbReference type="GO" id="GO:0016740">
    <property type="term" value="F:transferase activity"/>
    <property type="evidence" value="ECO:0007669"/>
    <property type="project" value="UniProtKB-KW"/>
</dbReference>
<reference evidence="1" key="1">
    <citation type="submission" date="2020-05" db="EMBL/GenBank/DDBJ databases">
        <title>Phylogenomic resolution of chytrid fungi.</title>
        <authorList>
            <person name="Stajich J.E."/>
            <person name="Amses K."/>
            <person name="Simmons R."/>
            <person name="Seto K."/>
            <person name="Myers J."/>
            <person name="Bonds A."/>
            <person name="Quandt C.A."/>
            <person name="Barry K."/>
            <person name="Liu P."/>
            <person name="Grigoriev I."/>
            <person name="Longcore J.E."/>
            <person name="James T.Y."/>
        </authorList>
    </citation>
    <scope>NUCLEOTIDE SEQUENCE</scope>
    <source>
        <strain evidence="1">JEL0513</strain>
    </source>
</reference>
<keyword evidence="1" id="KW-0808">Transferase</keyword>
<accession>A0AAD5X7J5</accession>
<proteinExistence type="predicted"/>
<evidence type="ECO:0000313" key="1">
    <source>
        <dbReference type="EMBL" id="KAJ3093872.1"/>
    </source>
</evidence>